<keyword evidence="2" id="KW-0812">Transmembrane</keyword>
<dbReference type="RefSeq" id="WP_012799890.1">
    <property type="nucleotide sequence ID" value="NC_013165.1"/>
</dbReference>
<name>C7N459_SLAHD</name>
<organism evidence="4 5">
    <name type="scientific">Slackia heliotrinireducens (strain ATCC 29202 / DSM 20476 / NCTC 11029 / RHS 1)</name>
    <name type="common">Peptococcus heliotrinreducens</name>
    <dbReference type="NCBI Taxonomy" id="471855"/>
    <lineage>
        <taxon>Bacteria</taxon>
        <taxon>Bacillati</taxon>
        <taxon>Actinomycetota</taxon>
        <taxon>Coriobacteriia</taxon>
        <taxon>Eggerthellales</taxon>
        <taxon>Eggerthellaceae</taxon>
        <taxon>Slackia</taxon>
    </lineage>
</organism>
<evidence type="ECO:0000256" key="2">
    <source>
        <dbReference type="SAM" id="Phobius"/>
    </source>
</evidence>
<dbReference type="STRING" id="471855.Shel_28040"/>
<feature type="domain" description="Zinc-ribbon" evidence="3">
    <location>
        <begin position="2"/>
        <end position="24"/>
    </location>
</feature>
<evidence type="ECO:0000256" key="1">
    <source>
        <dbReference type="SAM" id="MobiDB-lite"/>
    </source>
</evidence>
<sequence>MFCMRCGNPVADNAKFCTKCGCPVESTASTAPAEAAAPAEPAAVESTVEPEAAVELTTEAEIETVAVEPEPEPATEPVAPEPALGQAPASEYAEAALESLSAGGSATAPVEPSAAPVNNAPQMQAPPFAPVPADVAASNVTPPAAKPKKGLMIGIVAGVAAVVLIGAFLLIPRLIGGSSGPVYVPVKYSLDLDGDGKVSTVGEYEVTIERADDGTITHWTRNAMLIEGETLTIDRDYTYEDGFPTTVDSTSQFSGDETSQTNPMETTHEINDEGFVTAETWEGSDWVESYRYTYDDEGQLKSSKMESEMDGESNYQLSKKYRGGMLTTMNAGDGDYSSKVKYDWDVEAGTMKQTDDLGEYEFDVQTDDAGNIVSMVGGEEDASITVEWVKVDKPCGYAQFESLNKTPWM</sequence>
<dbReference type="InterPro" id="IPR026870">
    <property type="entry name" value="Zinc_ribbon_dom"/>
</dbReference>
<dbReference type="Pfam" id="PF13240">
    <property type="entry name" value="Zn_Ribbon_1"/>
    <property type="match status" value="1"/>
</dbReference>
<accession>C7N459</accession>
<dbReference type="Proteomes" id="UP000002026">
    <property type="component" value="Chromosome"/>
</dbReference>
<dbReference type="AlphaFoldDB" id="C7N459"/>
<feature type="compositionally biased region" description="Low complexity" evidence="1">
    <location>
        <begin position="75"/>
        <end position="90"/>
    </location>
</feature>
<reference evidence="4 5" key="1">
    <citation type="journal article" date="2009" name="Stand. Genomic Sci.">
        <title>Complete genome sequence of Slackia heliotrinireducens type strain (RHS 1).</title>
        <authorList>
            <person name="Pukall R."/>
            <person name="Lapidus A."/>
            <person name="Nolan M."/>
            <person name="Copeland A."/>
            <person name="Glavina Del Rio T."/>
            <person name="Lucas S."/>
            <person name="Chen F."/>
            <person name="Tice H."/>
            <person name="Cheng J.F."/>
            <person name="Chertkov O."/>
            <person name="Bruce D."/>
            <person name="Goodwin L."/>
            <person name="Kuske C."/>
            <person name="Brettin T."/>
            <person name="Detter J.C."/>
            <person name="Han C."/>
            <person name="Pitluck S."/>
            <person name="Pati A."/>
            <person name="Mavrommatis K."/>
            <person name="Ivanova N."/>
            <person name="Ovchinnikova G."/>
            <person name="Chen A."/>
            <person name="Palaniappan K."/>
            <person name="Schneider S."/>
            <person name="Rohde M."/>
            <person name="Chain P."/>
            <person name="D'haeseleer P."/>
            <person name="Goker M."/>
            <person name="Bristow J."/>
            <person name="Eisen J.A."/>
            <person name="Markowitz V."/>
            <person name="Kyrpides N.C."/>
            <person name="Klenk H.P."/>
            <person name="Hugenholtz P."/>
        </authorList>
    </citation>
    <scope>NUCLEOTIDE SEQUENCE [LARGE SCALE GENOMIC DNA]</scope>
    <source>
        <strain evidence="5">ATCC 29202 / DSM 20476 / NCTC 11029 / RHS 1</strain>
    </source>
</reference>
<gene>
    <name evidence="4" type="ordered locus">Shel_28040</name>
</gene>
<proteinExistence type="predicted"/>
<evidence type="ECO:0000259" key="3">
    <source>
        <dbReference type="Pfam" id="PF13240"/>
    </source>
</evidence>
<keyword evidence="2" id="KW-1133">Transmembrane helix</keyword>
<dbReference type="KEGG" id="shi:Shel_28040"/>
<feature type="region of interest" description="Disordered" evidence="1">
    <location>
        <begin position="66"/>
        <end position="90"/>
    </location>
</feature>
<dbReference type="EMBL" id="CP001684">
    <property type="protein sequence ID" value="ACV23795.1"/>
    <property type="molecule type" value="Genomic_DNA"/>
</dbReference>
<feature type="region of interest" description="Disordered" evidence="1">
    <location>
        <begin position="103"/>
        <end position="126"/>
    </location>
</feature>
<keyword evidence="5" id="KW-1185">Reference proteome</keyword>
<dbReference type="eggNOG" id="COG3170">
    <property type="taxonomic scope" value="Bacteria"/>
</dbReference>
<protein>
    <recommendedName>
        <fullName evidence="3">Zinc-ribbon domain-containing protein</fullName>
    </recommendedName>
</protein>
<keyword evidence="2" id="KW-0472">Membrane</keyword>
<feature type="transmembrane region" description="Helical" evidence="2">
    <location>
        <begin position="151"/>
        <end position="171"/>
    </location>
</feature>
<evidence type="ECO:0000313" key="5">
    <source>
        <dbReference type="Proteomes" id="UP000002026"/>
    </source>
</evidence>
<dbReference type="HOGENOM" id="CLU_672495_0_0_11"/>
<evidence type="ECO:0000313" key="4">
    <source>
        <dbReference type="EMBL" id="ACV23795.1"/>
    </source>
</evidence>
<feature type="region of interest" description="Disordered" evidence="1">
    <location>
        <begin position="246"/>
        <end position="265"/>
    </location>
</feature>
<dbReference type="eggNOG" id="COG3209">
    <property type="taxonomic scope" value="Bacteria"/>
</dbReference>